<feature type="compositionally biased region" description="Basic and acidic residues" evidence="14">
    <location>
        <begin position="9"/>
        <end position="21"/>
    </location>
</feature>
<comment type="catalytic activity">
    <reaction evidence="12">
        <text>2'-deoxyribonucleotide-(2'-deoxyribose 5'-phosphate)-2'-deoxyribonucleotide-DNA = a 3'-end 2'-deoxyribonucleotide-(2,3-dehydro-2,3-deoxyribose 5'-phosphate)-DNA + a 5'-end 5'-phospho-2'-deoxyribonucleoside-DNA + H(+)</text>
        <dbReference type="Rhea" id="RHEA:66592"/>
        <dbReference type="Rhea" id="RHEA-COMP:13180"/>
        <dbReference type="Rhea" id="RHEA-COMP:16897"/>
        <dbReference type="Rhea" id="RHEA-COMP:17067"/>
        <dbReference type="ChEBI" id="CHEBI:15378"/>
        <dbReference type="ChEBI" id="CHEBI:136412"/>
        <dbReference type="ChEBI" id="CHEBI:157695"/>
        <dbReference type="ChEBI" id="CHEBI:167181"/>
        <dbReference type="EC" id="4.2.99.18"/>
    </reaction>
</comment>
<dbReference type="GO" id="GO:0019104">
    <property type="term" value="F:DNA N-glycosylase activity"/>
    <property type="evidence" value="ECO:0007669"/>
    <property type="project" value="UniProtKB-UniRule"/>
</dbReference>
<keyword evidence="8 12" id="KW-0238">DNA-binding</keyword>
<dbReference type="InterPro" id="IPR003265">
    <property type="entry name" value="HhH-GPD_domain"/>
</dbReference>
<evidence type="ECO:0000256" key="9">
    <source>
        <dbReference type="ARBA" id="ARBA00023204"/>
    </source>
</evidence>
<dbReference type="Gene3D" id="1.10.1670.10">
    <property type="entry name" value="Helix-hairpin-Helix base-excision DNA repair enzymes (C-terminal)"/>
    <property type="match status" value="1"/>
</dbReference>
<dbReference type="HAMAP" id="MF_00942">
    <property type="entry name" value="Nth"/>
    <property type="match status" value="1"/>
</dbReference>
<evidence type="ECO:0000256" key="7">
    <source>
        <dbReference type="ARBA" id="ARBA00023014"/>
    </source>
</evidence>
<evidence type="ECO:0000256" key="1">
    <source>
        <dbReference type="ARBA" id="ARBA00008343"/>
    </source>
</evidence>
<keyword evidence="9 12" id="KW-0234">DNA repair</keyword>
<accession>A0A497XMU5</accession>
<dbReference type="InterPro" id="IPR004036">
    <property type="entry name" value="Endonuclease-III-like_CS2"/>
</dbReference>
<dbReference type="InterPro" id="IPR004035">
    <property type="entry name" value="Endouclease-III_FeS-bd_BS"/>
</dbReference>
<dbReference type="Pfam" id="PF00730">
    <property type="entry name" value="HhH-GPD"/>
    <property type="match status" value="1"/>
</dbReference>
<evidence type="ECO:0000256" key="8">
    <source>
        <dbReference type="ARBA" id="ARBA00023125"/>
    </source>
</evidence>
<comment type="cofactor">
    <cofactor evidence="12">
        <name>[4Fe-4S] cluster</name>
        <dbReference type="ChEBI" id="CHEBI:49883"/>
    </cofactor>
    <text evidence="12">Binds 1 [4Fe-4S] cluster.</text>
</comment>
<dbReference type="GO" id="GO:0046872">
    <property type="term" value="F:metal ion binding"/>
    <property type="evidence" value="ECO:0007669"/>
    <property type="project" value="UniProtKB-KW"/>
</dbReference>
<keyword evidence="10 12" id="KW-0456">Lyase</keyword>
<dbReference type="PROSITE" id="PS00764">
    <property type="entry name" value="ENDONUCLEASE_III_1"/>
    <property type="match status" value="1"/>
</dbReference>
<keyword evidence="4 12" id="KW-0227">DNA damage</keyword>
<evidence type="ECO:0000313" key="17">
    <source>
        <dbReference type="Proteomes" id="UP000267841"/>
    </source>
</evidence>
<keyword evidence="16" id="KW-0540">Nuclease</keyword>
<dbReference type="InterPro" id="IPR003651">
    <property type="entry name" value="Endonuclease3_FeS-loop_motif"/>
</dbReference>
<dbReference type="PROSITE" id="PS01155">
    <property type="entry name" value="ENDONUCLEASE_III_2"/>
    <property type="match status" value="1"/>
</dbReference>
<organism evidence="16 17">
    <name type="scientific">Hydrogenivirga caldilitoris</name>
    <dbReference type="NCBI Taxonomy" id="246264"/>
    <lineage>
        <taxon>Bacteria</taxon>
        <taxon>Pseudomonadati</taxon>
        <taxon>Aquificota</taxon>
        <taxon>Aquificia</taxon>
        <taxon>Aquificales</taxon>
        <taxon>Aquificaceae</taxon>
        <taxon>Hydrogenivirga</taxon>
    </lineage>
</organism>
<evidence type="ECO:0000256" key="6">
    <source>
        <dbReference type="ARBA" id="ARBA00023004"/>
    </source>
</evidence>
<dbReference type="FunFam" id="1.10.340.30:FF:000001">
    <property type="entry name" value="Endonuclease III"/>
    <property type="match status" value="1"/>
</dbReference>
<dbReference type="Proteomes" id="UP000267841">
    <property type="component" value="Unassembled WGS sequence"/>
</dbReference>
<feature type="binding site" evidence="12">
    <location>
        <position position="212"/>
    </location>
    <ligand>
        <name>[4Fe-4S] cluster</name>
        <dbReference type="ChEBI" id="CHEBI:49883"/>
    </ligand>
</feature>
<dbReference type="GO" id="GO:0003677">
    <property type="term" value="F:DNA binding"/>
    <property type="evidence" value="ECO:0007669"/>
    <property type="project" value="UniProtKB-UniRule"/>
</dbReference>
<evidence type="ECO:0000256" key="4">
    <source>
        <dbReference type="ARBA" id="ARBA00022763"/>
    </source>
</evidence>
<dbReference type="CDD" id="cd00056">
    <property type="entry name" value="ENDO3c"/>
    <property type="match status" value="1"/>
</dbReference>
<dbReference type="InterPro" id="IPR005759">
    <property type="entry name" value="Nth"/>
</dbReference>
<dbReference type="AlphaFoldDB" id="A0A497XMU5"/>
<dbReference type="GO" id="GO:0051539">
    <property type="term" value="F:4 iron, 4 sulfur cluster binding"/>
    <property type="evidence" value="ECO:0007669"/>
    <property type="project" value="UniProtKB-UniRule"/>
</dbReference>
<evidence type="ECO:0000256" key="3">
    <source>
        <dbReference type="ARBA" id="ARBA00022723"/>
    </source>
</evidence>
<evidence type="ECO:0000259" key="15">
    <source>
        <dbReference type="SMART" id="SM00478"/>
    </source>
</evidence>
<evidence type="ECO:0000256" key="10">
    <source>
        <dbReference type="ARBA" id="ARBA00023239"/>
    </source>
</evidence>
<proteinExistence type="inferred from homology"/>
<dbReference type="SMART" id="SM00478">
    <property type="entry name" value="ENDO3c"/>
    <property type="match status" value="1"/>
</dbReference>
<dbReference type="InterPro" id="IPR011257">
    <property type="entry name" value="DNA_glycosylase"/>
</dbReference>
<keyword evidence="3 12" id="KW-0479">Metal-binding</keyword>
<dbReference type="RefSeq" id="WP_121009610.1">
    <property type="nucleotide sequence ID" value="NZ_RCCJ01000001.1"/>
</dbReference>
<dbReference type="InterPro" id="IPR023170">
    <property type="entry name" value="HhH_base_excis_C"/>
</dbReference>
<protein>
    <recommendedName>
        <fullName evidence="12">Endonuclease III</fullName>
        <ecNumber evidence="12">4.2.99.18</ecNumber>
    </recommendedName>
    <alternativeName>
        <fullName evidence="12">DNA-(apurinic or apyrimidinic site) lyase</fullName>
    </alternativeName>
</protein>
<keyword evidence="17" id="KW-1185">Reference proteome</keyword>
<evidence type="ECO:0000256" key="5">
    <source>
        <dbReference type="ARBA" id="ARBA00022801"/>
    </source>
</evidence>
<dbReference type="Pfam" id="PF10576">
    <property type="entry name" value="EndIII_4Fe-2S"/>
    <property type="match status" value="1"/>
</dbReference>
<feature type="binding site" evidence="12">
    <location>
        <position position="215"/>
    </location>
    <ligand>
        <name>[4Fe-4S] cluster</name>
        <dbReference type="ChEBI" id="CHEBI:49883"/>
    </ligand>
</feature>
<feature type="coiled-coil region" evidence="13">
    <location>
        <begin position="21"/>
        <end position="71"/>
    </location>
</feature>
<dbReference type="GO" id="GO:0006285">
    <property type="term" value="P:base-excision repair, AP site formation"/>
    <property type="evidence" value="ECO:0007669"/>
    <property type="project" value="TreeGrafter"/>
</dbReference>
<feature type="binding site" evidence="12">
    <location>
        <position position="221"/>
    </location>
    <ligand>
        <name>[4Fe-4S] cluster</name>
        <dbReference type="ChEBI" id="CHEBI:49883"/>
    </ligand>
</feature>
<dbReference type="FunFam" id="1.10.1670.10:FF:000001">
    <property type="entry name" value="Endonuclease III"/>
    <property type="match status" value="1"/>
</dbReference>
<evidence type="ECO:0000256" key="13">
    <source>
        <dbReference type="SAM" id="Coils"/>
    </source>
</evidence>
<dbReference type="EC" id="4.2.99.18" evidence="12"/>
<dbReference type="SUPFAM" id="SSF48150">
    <property type="entry name" value="DNA-glycosylase"/>
    <property type="match status" value="1"/>
</dbReference>
<keyword evidence="16" id="KW-0255">Endonuclease</keyword>
<keyword evidence="2 12" id="KW-0004">4Fe-4S</keyword>
<dbReference type="PANTHER" id="PTHR10359:SF18">
    <property type="entry name" value="ENDONUCLEASE III"/>
    <property type="match status" value="1"/>
</dbReference>
<evidence type="ECO:0000256" key="14">
    <source>
        <dbReference type="SAM" id="MobiDB-lite"/>
    </source>
</evidence>
<feature type="domain" description="HhH-GPD" evidence="15">
    <location>
        <begin position="56"/>
        <end position="203"/>
    </location>
</feature>
<dbReference type="PANTHER" id="PTHR10359">
    <property type="entry name" value="A/G-SPECIFIC ADENINE GLYCOSYLASE/ENDONUCLEASE III"/>
    <property type="match status" value="1"/>
</dbReference>
<dbReference type="PIRSF" id="PIRSF001435">
    <property type="entry name" value="Nth"/>
    <property type="match status" value="1"/>
</dbReference>
<comment type="function">
    <text evidence="12">DNA repair enzyme that has both DNA N-glycosylase activity and AP-lyase activity. The DNA N-glycosylase activity releases various damaged pyrimidines from DNA by cleaving the N-glycosidic bond, leaving an AP (apurinic/apyrimidinic) site. The AP-lyase activity cleaves the phosphodiester bond 3' to the AP site by a beta-elimination, leaving a 3'-terminal unsaturated sugar and a product with a terminal 5'-phosphate.</text>
</comment>
<evidence type="ECO:0000256" key="11">
    <source>
        <dbReference type="ARBA" id="ARBA00023295"/>
    </source>
</evidence>
<dbReference type="Gene3D" id="1.10.340.30">
    <property type="entry name" value="Hypothetical protein, domain 2"/>
    <property type="match status" value="1"/>
</dbReference>
<dbReference type="InterPro" id="IPR000445">
    <property type="entry name" value="HhH_motif"/>
</dbReference>
<dbReference type="OrthoDB" id="9800977at2"/>
<keyword evidence="11 12" id="KW-0326">Glycosidase</keyword>
<sequence>MVQRKGKGSRREAPERAGKLRERAEEVVKRLEKLYPDARLELEYNNAFELLVEAILAAQESDKKVNQLRERLFNKYKSPQDIVNVPLDELERDISSINFYRRKAQLLKKCCEALVKEFGGDIPRTVEELTRLPGVGRKTANMVVGGAFGLPAIIVDRHVLRVSQRIGFTQEKDPDKVEEELRHIVPQEKWTEFSFLLLNHGKNVCIAKNPKCEECPICELCDSCKVKL</sequence>
<reference evidence="16 17" key="1">
    <citation type="submission" date="2018-10" db="EMBL/GenBank/DDBJ databases">
        <title>Genomic Encyclopedia of Archaeal and Bacterial Type Strains, Phase II (KMG-II): from individual species to whole genera.</title>
        <authorList>
            <person name="Goeker M."/>
        </authorList>
    </citation>
    <scope>NUCLEOTIDE SEQUENCE [LARGE SCALE GENOMIC DNA]</scope>
    <source>
        <strain evidence="16 17">DSM 16510</strain>
    </source>
</reference>
<keyword evidence="6 12" id="KW-0408">Iron</keyword>
<dbReference type="GO" id="GO:0140078">
    <property type="term" value="F:class I DNA-(apurinic or apyrimidinic site) endonuclease activity"/>
    <property type="evidence" value="ECO:0007669"/>
    <property type="project" value="UniProtKB-EC"/>
</dbReference>
<gene>
    <name evidence="12" type="primary">nth</name>
    <name evidence="16" type="ORF">BCF55_0532</name>
</gene>
<feature type="region of interest" description="Disordered" evidence="14">
    <location>
        <begin position="1"/>
        <end position="21"/>
    </location>
</feature>
<dbReference type="NCBIfam" id="TIGR01083">
    <property type="entry name" value="nth"/>
    <property type="match status" value="1"/>
</dbReference>
<comment type="caution">
    <text evidence="16">The sequence shown here is derived from an EMBL/GenBank/DDBJ whole genome shotgun (WGS) entry which is preliminary data.</text>
</comment>
<comment type="similarity">
    <text evidence="1 12">Belongs to the Nth/MutY family.</text>
</comment>
<dbReference type="Pfam" id="PF00633">
    <property type="entry name" value="HHH"/>
    <property type="match status" value="1"/>
</dbReference>
<keyword evidence="13" id="KW-0175">Coiled coil</keyword>
<evidence type="ECO:0000256" key="2">
    <source>
        <dbReference type="ARBA" id="ARBA00022485"/>
    </source>
</evidence>
<dbReference type="EMBL" id="RCCJ01000001">
    <property type="protein sequence ID" value="RLJ70266.1"/>
    <property type="molecule type" value="Genomic_DNA"/>
</dbReference>
<evidence type="ECO:0000313" key="16">
    <source>
        <dbReference type="EMBL" id="RLJ70266.1"/>
    </source>
</evidence>
<keyword evidence="5 12" id="KW-0378">Hydrolase</keyword>
<name>A0A497XMU5_9AQUI</name>
<keyword evidence="7 12" id="KW-0411">Iron-sulfur</keyword>
<feature type="binding site" evidence="12">
    <location>
        <position position="205"/>
    </location>
    <ligand>
        <name>[4Fe-4S] cluster</name>
        <dbReference type="ChEBI" id="CHEBI:49883"/>
    </ligand>
</feature>
<evidence type="ECO:0000256" key="12">
    <source>
        <dbReference type="HAMAP-Rule" id="MF_00942"/>
    </source>
</evidence>